<feature type="compositionally biased region" description="Basic residues" evidence="1">
    <location>
        <begin position="58"/>
        <end position="75"/>
    </location>
</feature>
<evidence type="ECO:0000313" key="5">
    <source>
        <dbReference type="Proteomes" id="UP001224775"/>
    </source>
</evidence>
<sequence>MNLIAAVSLLICSVRGFQQNPPIASTRRLILQTSSHPRILTRQTSLFSSTQTNDSKPKNKRRGNKQYNNKKKRKREVGAGKELKNPDEVITWRCYGIDVYPDDLLDPSLNIDKRKEKRDGSNVPSERSYLTPPVISSLLSRLRIKSEEATDGLPSILQDARVVRRSLDARRRKGSDPKYTYVIDIDLTRQAARNLGLAPQSGKMEILDDKKLKGQDDDIANNAEDSQAKPRIVIVGAGPAGLFCALSLASSGLCTPILLERGQPVETRGKSIGALIHRRCVDPESNFSFGEGGAGTWSDGKLTTRIGRNSGSVRYVLETLVKYGAPERILVEGAPHLGTDNLVRLLRNMREDLRELGGEIHFGTKATKYLIEDGKIRGVEAECVEVNERTKSKLIDSEAREHESFKTFYGDAVVLATGHSARDVYEELYKAGVELEPKGFAVGFRIEHPQRLINEIQYGKDWGGRVFTKRPSTDTVNTEHFEKLSEGTEESHQGTLPVASYRLATDKAFDGEQNRGAYSFCMCPGGQIVPSSTEEGELCINGMSFSNRDSLWANSALVVTVSQDDPILDNYRSHGCLAGLEFQRDIERKAYELGGMNMTVPVQRLTDYVNGVVSSSIPASSYRLGAISAPLHEIYPKPLYNALSYAITEHFEKQMPGFLFEDALLHGVETRTSSPLRLVRNRTTLQAGGVDNLYPAGEGAGFAGGIVSAAVDGLVVANAIKAKFLTGDGDGNGNAFKSSKSIGFDY</sequence>
<dbReference type="PANTHER" id="PTHR42842">
    <property type="entry name" value="FAD/NAD(P)-BINDING OXIDOREDUCTASE"/>
    <property type="match status" value="1"/>
</dbReference>
<dbReference type="GO" id="GO:0016491">
    <property type="term" value="F:oxidoreductase activity"/>
    <property type="evidence" value="ECO:0007669"/>
    <property type="project" value="UniProtKB-KW"/>
</dbReference>
<keyword evidence="2" id="KW-0732">Signal</keyword>
<dbReference type="PANTHER" id="PTHR42842:SF3">
    <property type="entry name" value="FAD_NAD(P)-BINDING OXIDOREDUCTASE FAMILY PROTEIN"/>
    <property type="match status" value="1"/>
</dbReference>
<gene>
    <name evidence="4" type="ORF">QTG54_013242</name>
</gene>
<proteinExistence type="predicted"/>
<evidence type="ECO:0000256" key="2">
    <source>
        <dbReference type="SAM" id="SignalP"/>
    </source>
</evidence>
<organism evidence="4 5">
    <name type="scientific">Skeletonema marinoi</name>
    <dbReference type="NCBI Taxonomy" id="267567"/>
    <lineage>
        <taxon>Eukaryota</taxon>
        <taxon>Sar</taxon>
        <taxon>Stramenopiles</taxon>
        <taxon>Ochrophyta</taxon>
        <taxon>Bacillariophyta</taxon>
        <taxon>Coscinodiscophyceae</taxon>
        <taxon>Thalassiosirophycidae</taxon>
        <taxon>Thalassiosirales</taxon>
        <taxon>Skeletonemataceae</taxon>
        <taxon>Skeletonema</taxon>
        <taxon>Skeletonema marinoi-dohrnii complex</taxon>
    </lineage>
</organism>
<feature type="region of interest" description="Disordered" evidence="1">
    <location>
        <begin position="44"/>
        <end position="82"/>
    </location>
</feature>
<dbReference type="InterPro" id="IPR049516">
    <property type="entry name" value="FAD-depend_C"/>
</dbReference>
<keyword evidence="4" id="KW-0560">Oxidoreductase</keyword>
<evidence type="ECO:0000259" key="3">
    <source>
        <dbReference type="Pfam" id="PF21688"/>
    </source>
</evidence>
<comment type="caution">
    <text evidence="4">The sequence shown here is derived from an EMBL/GenBank/DDBJ whole genome shotgun (WGS) entry which is preliminary data.</text>
</comment>
<dbReference type="AlphaFoldDB" id="A0AAD9D6M3"/>
<protein>
    <submittedName>
        <fullName evidence="4">FAD-dependent dehydrogenase</fullName>
        <ecNumber evidence="4">1.-.-.-</ecNumber>
    </submittedName>
</protein>
<dbReference type="Proteomes" id="UP001224775">
    <property type="component" value="Unassembled WGS sequence"/>
</dbReference>
<accession>A0AAD9D6M3</accession>
<feature type="domain" description="FAD-dependent protein C-terminal" evidence="3">
    <location>
        <begin position="440"/>
        <end position="672"/>
    </location>
</feature>
<feature type="signal peptide" evidence="2">
    <location>
        <begin position="1"/>
        <end position="16"/>
    </location>
</feature>
<dbReference type="InterPro" id="IPR028348">
    <property type="entry name" value="FAD-binding_protein"/>
</dbReference>
<evidence type="ECO:0000256" key="1">
    <source>
        <dbReference type="SAM" id="MobiDB-lite"/>
    </source>
</evidence>
<feature type="chain" id="PRO_5042248059" evidence="2">
    <location>
        <begin position="17"/>
        <end position="746"/>
    </location>
</feature>
<dbReference type="Pfam" id="PF21688">
    <property type="entry name" value="FAD-depend_C"/>
    <property type="match status" value="1"/>
</dbReference>
<dbReference type="Gene3D" id="3.50.50.60">
    <property type="entry name" value="FAD/NAD(P)-binding domain"/>
    <property type="match status" value="2"/>
</dbReference>
<dbReference type="EC" id="1.-.-.-" evidence="4"/>
<dbReference type="InterPro" id="IPR036188">
    <property type="entry name" value="FAD/NAD-bd_sf"/>
</dbReference>
<dbReference type="EMBL" id="JATAAI010000030">
    <property type="protein sequence ID" value="KAK1736106.1"/>
    <property type="molecule type" value="Genomic_DNA"/>
</dbReference>
<evidence type="ECO:0000313" key="4">
    <source>
        <dbReference type="EMBL" id="KAK1736106.1"/>
    </source>
</evidence>
<keyword evidence="5" id="KW-1185">Reference proteome</keyword>
<reference evidence="4" key="1">
    <citation type="submission" date="2023-06" db="EMBL/GenBank/DDBJ databases">
        <title>Survivors Of The Sea: Transcriptome response of Skeletonema marinoi to long-term dormancy.</title>
        <authorList>
            <person name="Pinder M.I.M."/>
            <person name="Kourtchenko O."/>
            <person name="Robertson E.K."/>
            <person name="Larsson T."/>
            <person name="Maumus F."/>
            <person name="Osuna-Cruz C.M."/>
            <person name="Vancaester E."/>
            <person name="Stenow R."/>
            <person name="Vandepoele K."/>
            <person name="Ploug H."/>
            <person name="Bruchert V."/>
            <person name="Godhe A."/>
            <person name="Topel M."/>
        </authorList>
    </citation>
    <scope>NUCLEOTIDE SEQUENCE</scope>
    <source>
        <strain evidence="4">R05AC</strain>
    </source>
</reference>
<dbReference type="SUPFAM" id="SSF51905">
    <property type="entry name" value="FAD/NAD(P)-binding domain"/>
    <property type="match status" value="1"/>
</dbReference>
<name>A0AAD9D6M3_9STRA</name>
<feature type="compositionally biased region" description="Polar residues" evidence="1">
    <location>
        <begin position="44"/>
        <end position="54"/>
    </location>
</feature>